<protein>
    <submittedName>
        <fullName evidence="5">AraC-like DNA-binding protein</fullName>
    </submittedName>
</protein>
<proteinExistence type="predicted"/>
<sequence>MLVRRGTFETRDPGRGAEFFSRNHLLPLGPPPERFLLRVEVVRGPGFALRRLRTTVPFQHFHPPAAELSVVETVTGRTRVVAGARELVVAPGEIGFRHPGHGCWAQVDAGEVREVRLSVSVLAEETGVDLRHVRAALVRSGEAASWRAAADRVERDVLGNPATANSALSLATARRTLALALREVFPALSAEEPVPDGGPGPLRRALAYLEDHAPEPITVADIAAAARLSVRSLQTLFQDHLATTPTAHLRRVRLAGAHRDLCDPWPGTGVGAVAAKWGFPDPGRFTAAYREQYGHSPRETLHRQFRDRCD</sequence>
<evidence type="ECO:0000256" key="2">
    <source>
        <dbReference type="ARBA" id="ARBA00023125"/>
    </source>
</evidence>
<dbReference type="InterPro" id="IPR050204">
    <property type="entry name" value="AraC_XylS_family_regulators"/>
</dbReference>
<evidence type="ECO:0000313" key="6">
    <source>
        <dbReference type="Proteomes" id="UP001519363"/>
    </source>
</evidence>
<keyword evidence="3" id="KW-0804">Transcription</keyword>
<dbReference type="PROSITE" id="PS00041">
    <property type="entry name" value="HTH_ARAC_FAMILY_1"/>
    <property type="match status" value="1"/>
</dbReference>
<comment type="caution">
    <text evidence="5">The sequence shown here is derived from an EMBL/GenBank/DDBJ whole genome shotgun (WGS) entry which is preliminary data.</text>
</comment>
<evidence type="ECO:0000313" key="5">
    <source>
        <dbReference type="EMBL" id="MBP2479045.1"/>
    </source>
</evidence>
<evidence type="ECO:0000256" key="3">
    <source>
        <dbReference type="ARBA" id="ARBA00023163"/>
    </source>
</evidence>
<dbReference type="Pfam" id="PF12833">
    <property type="entry name" value="HTH_18"/>
    <property type="match status" value="1"/>
</dbReference>
<accession>A0ABS5AR72</accession>
<dbReference type="InterPro" id="IPR018062">
    <property type="entry name" value="HTH_AraC-typ_CS"/>
</dbReference>
<dbReference type="SUPFAM" id="SSF46689">
    <property type="entry name" value="Homeodomain-like"/>
    <property type="match status" value="2"/>
</dbReference>
<organism evidence="5 6">
    <name type="scientific">Crossiella equi</name>
    <dbReference type="NCBI Taxonomy" id="130796"/>
    <lineage>
        <taxon>Bacteria</taxon>
        <taxon>Bacillati</taxon>
        <taxon>Actinomycetota</taxon>
        <taxon>Actinomycetes</taxon>
        <taxon>Pseudonocardiales</taxon>
        <taxon>Pseudonocardiaceae</taxon>
        <taxon>Crossiella</taxon>
    </lineage>
</organism>
<keyword evidence="1" id="KW-0805">Transcription regulation</keyword>
<dbReference type="SMART" id="SM00342">
    <property type="entry name" value="HTH_ARAC"/>
    <property type="match status" value="1"/>
</dbReference>
<keyword evidence="6" id="KW-1185">Reference proteome</keyword>
<dbReference type="PROSITE" id="PS01124">
    <property type="entry name" value="HTH_ARAC_FAMILY_2"/>
    <property type="match status" value="1"/>
</dbReference>
<evidence type="ECO:0000256" key="1">
    <source>
        <dbReference type="ARBA" id="ARBA00023015"/>
    </source>
</evidence>
<evidence type="ECO:0000259" key="4">
    <source>
        <dbReference type="PROSITE" id="PS01124"/>
    </source>
</evidence>
<gene>
    <name evidence="5" type="ORF">JOF53_007917</name>
</gene>
<dbReference type="PANTHER" id="PTHR46796">
    <property type="entry name" value="HTH-TYPE TRANSCRIPTIONAL ACTIVATOR RHAS-RELATED"/>
    <property type="match status" value="1"/>
</dbReference>
<dbReference type="RefSeq" id="WP_209707684.1">
    <property type="nucleotide sequence ID" value="NZ_JAGIOO010000001.1"/>
</dbReference>
<dbReference type="EMBL" id="JAGIOO010000001">
    <property type="protein sequence ID" value="MBP2479045.1"/>
    <property type="molecule type" value="Genomic_DNA"/>
</dbReference>
<dbReference type="PANTHER" id="PTHR46796:SF12">
    <property type="entry name" value="HTH-TYPE DNA-BINDING TRANSCRIPTIONAL ACTIVATOR EUTR"/>
    <property type="match status" value="1"/>
</dbReference>
<dbReference type="InterPro" id="IPR018060">
    <property type="entry name" value="HTH_AraC"/>
</dbReference>
<dbReference type="Proteomes" id="UP001519363">
    <property type="component" value="Unassembled WGS sequence"/>
</dbReference>
<name>A0ABS5AR72_9PSEU</name>
<reference evidence="5 6" key="1">
    <citation type="submission" date="2021-03" db="EMBL/GenBank/DDBJ databases">
        <title>Sequencing the genomes of 1000 actinobacteria strains.</title>
        <authorList>
            <person name="Klenk H.-P."/>
        </authorList>
    </citation>
    <scope>NUCLEOTIDE SEQUENCE [LARGE SCALE GENOMIC DNA]</scope>
    <source>
        <strain evidence="5 6">DSM 44580</strain>
    </source>
</reference>
<dbReference type="Gene3D" id="1.10.10.60">
    <property type="entry name" value="Homeodomain-like"/>
    <property type="match status" value="1"/>
</dbReference>
<feature type="domain" description="HTH araC/xylS-type" evidence="4">
    <location>
        <begin position="203"/>
        <end position="303"/>
    </location>
</feature>
<dbReference type="InterPro" id="IPR009057">
    <property type="entry name" value="Homeodomain-like_sf"/>
</dbReference>
<keyword evidence="2" id="KW-0238">DNA-binding</keyword>